<evidence type="ECO:0000313" key="3">
    <source>
        <dbReference type="Proteomes" id="UP000318833"/>
    </source>
</evidence>
<dbReference type="EMBL" id="VLNR01000064">
    <property type="protein sequence ID" value="TSE05236.1"/>
    <property type="molecule type" value="Genomic_DNA"/>
</dbReference>
<sequence length="53" mass="6141">MKYRILSDTSEKKLEDKVNTFLDDDWLPVGGVSVLFYGTEQGVRYSQSIVKRK</sequence>
<dbReference type="RefSeq" id="WP_143918161.1">
    <property type="nucleotide sequence ID" value="NZ_CANMIK010000072.1"/>
</dbReference>
<dbReference type="InterPro" id="IPR013619">
    <property type="entry name" value="DUF1737"/>
</dbReference>
<keyword evidence="3" id="KW-1185">Reference proteome</keyword>
<reference evidence="2 3" key="1">
    <citation type="submission" date="2019-07" db="EMBL/GenBank/DDBJ databases">
        <title>The draft genome sequence of Aquimarina algiphila M91.</title>
        <authorList>
            <person name="Meng X."/>
        </authorList>
    </citation>
    <scope>NUCLEOTIDE SEQUENCE [LARGE SCALE GENOMIC DNA]</scope>
    <source>
        <strain evidence="2 3">M91</strain>
    </source>
</reference>
<gene>
    <name evidence="2" type="ORF">FOF46_23520</name>
</gene>
<evidence type="ECO:0000313" key="2">
    <source>
        <dbReference type="EMBL" id="TSE05236.1"/>
    </source>
</evidence>
<comment type="caution">
    <text evidence="2">The sequence shown here is derived from an EMBL/GenBank/DDBJ whole genome shotgun (WGS) entry which is preliminary data.</text>
</comment>
<dbReference type="Proteomes" id="UP000318833">
    <property type="component" value="Unassembled WGS sequence"/>
</dbReference>
<name>A0A554VE43_9FLAO</name>
<dbReference type="OrthoDB" id="1164788at2"/>
<evidence type="ECO:0000259" key="1">
    <source>
        <dbReference type="Pfam" id="PF08410"/>
    </source>
</evidence>
<proteinExistence type="predicted"/>
<accession>A0A554VE43</accession>
<protein>
    <submittedName>
        <fullName evidence="2">DUF1737 domain-containing protein</fullName>
    </submittedName>
</protein>
<dbReference type="Pfam" id="PF08410">
    <property type="entry name" value="DUF1737"/>
    <property type="match status" value="1"/>
</dbReference>
<organism evidence="2 3">
    <name type="scientific">Aquimarina algiphila</name>
    <dbReference type="NCBI Taxonomy" id="2047982"/>
    <lineage>
        <taxon>Bacteria</taxon>
        <taxon>Pseudomonadati</taxon>
        <taxon>Bacteroidota</taxon>
        <taxon>Flavobacteriia</taxon>
        <taxon>Flavobacteriales</taxon>
        <taxon>Flavobacteriaceae</taxon>
        <taxon>Aquimarina</taxon>
    </lineage>
</organism>
<dbReference type="AlphaFoldDB" id="A0A554VE43"/>
<feature type="domain" description="DUF1737" evidence="1">
    <location>
        <begin position="2"/>
        <end position="51"/>
    </location>
</feature>